<dbReference type="Pfam" id="PF07332">
    <property type="entry name" value="Phage_holin_3_6"/>
    <property type="match status" value="1"/>
</dbReference>
<dbReference type="InterPro" id="IPR009937">
    <property type="entry name" value="Phage_holin_3_6"/>
</dbReference>
<dbReference type="STRING" id="450378.GCA_001661675_01249"/>
<dbReference type="RefSeq" id="WP_066844085.1">
    <property type="nucleotide sequence ID" value="NZ_CP019602.1"/>
</dbReference>
<feature type="transmembrane region" description="Helical" evidence="1">
    <location>
        <begin position="49"/>
        <end position="74"/>
    </location>
</feature>
<keyword evidence="1" id="KW-0812">Transmembrane</keyword>
<name>A0A1Z1FAY9_9SPHN</name>
<gene>
    <name evidence="2" type="ORF">A9D14_06225</name>
</gene>
<evidence type="ECO:0008006" key="4">
    <source>
        <dbReference type="Google" id="ProtNLM"/>
    </source>
</evidence>
<dbReference type="KEGG" id="cman:A9D14_06225"/>
<evidence type="ECO:0000256" key="1">
    <source>
        <dbReference type="SAM" id="Phobius"/>
    </source>
</evidence>
<keyword evidence="3" id="KW-1185">Reference proteome</keyword>
<dbReference type="EMBL" id="CP019602">
    <property type="protein sequence ID" value="ARU15857.1"/>
    <property type="molecule type" value="Genomic_DNA"/>
</dbReference>
<dbReference type="OrthoDB" id="7433184at2"/>
<feature type="transmembrane region" description="Helical" evidence="1">
    <location>
        <begin position="80"/>
        <end position="101"/>
    </location>
</feature>
<accession>A0A1Z1FAY9</accession>
<protein>
    <recommendedName>
        <fullName evidence="4">Phage holin family protein</fullName>
    </recommendedName>
</protein>
<sequence length="120" mass="12562">MSETTDDIAAERSLVEDVRVLVEDGKLLAEAEIDYHKKRALYAATAAKGITALFGAAAVLAFFAGIALVVGLVLALGQIITYWGSTALVTAVLAIGALMLAKTASSRLNRAKQIITDKKG</sequence>
<evidence type="ECO:0000313" key="2">
    <source>
        <dbReference type="EMBL" id="ARU15857.1"/>
    </source>
</evidence>
<evidence type="ECO:0000313" key="3">
    <source>
        <dbReference type="Proteomes" id="UP000195807"/>
    </source>
</evidence>
<dbReference type="Proteomes" id="UP000195807">
    <property type="component" value="Chromosome"/>
</dbReference>
<keyword evidence="1" id="KW-1133">Transmembrane helix</keyword>
<organism evidence="2 3">
    <name type="scientific">Croceicoccus marinus</name>
    <dbReference type="NCBI Taxonomy" id="450378"/>
    <lineage>
        <taxon>Bacteria</taxon>
        <taxon>Pseudomonadati</taxon>
        <taxon>Pseudomonadota</taxon>
        <taxon>Alphaproteobacteria</taxon>
        <taxon>Sphingomonadales</taxon>
        <taxon>Erythrobacteraceae</taxon>
        <taxon>Croceicoccus</taxon>
    </lineage>
</organism>
<proteinExistence type="predicted"/>
<keyword evidence="1" id="KW-0472">Membrane</keyword>
<reference evidence="2 3" key="1">
    <citation type="submission" date="2017-01" db="EMBL/GenBank/DDBJ databases">
        <title>Complete genome sequence of esterase-producing bacterium Croceicoccus marinus E4A9.</title>
        <authorList>
            <person name="Wu Y.-H."/>
            <person name="Cheng H."/>
            <person name="Xu L."/>
            <person name="Huo Y.-Y."/>
            <person name="Wang C.-S."/>
            <person name="Xu X.-W."/>
        </authorList>
    </citation>
    <scope>NUCLEOTIDE SEQUENCE [LARGE SCALE GENOMIC DNA]</scope>
    <source>
        <strain evidence="2 3">E4A9</strain>
    </source>
</reference>
<dbReference type="AlphaFoldDB" id="A0A1Z1FAY9"/>